<proteinExistence type="predicted"/>
<dbReference type="Pfam" id="PF13473">
    <property type="entry name" value="Cupredoxin_1"/>
    <property type="match status" value="1"/>
</dbReference>
<accession>W4M1W2</accession>
<organism evidence="3 4">
    <name type="scientific">Candidatus Entotheonella gemina</name>
    <dbReference type="NCBI Taxonomy" id="1429439"/>
    <lineage>
        <taxon>Bacteria</taxon>
        <taxon>Pseudomonadati</taxon>
        <taxon>Nitrospinota/Tectimicrobiota group</taxon>
        <taxon>Candidatus Tectimicrobiota</taxon>
        <taxon>Candidatus Entotheonellia</taxon>
        <taxon>Candidatus Entotheonellales</taxon>
        <taxon>Candidatus Entotheonellaceae</taxon>
        <taxon>Candidatus Entotheonella</taxon>
    </lineage>
</organism>
<dbReference type="Gene3D" id="2.60.40.420">
    <property type="entry name" value="Cupredoxins - blue copper proteins"/>
    <property type="match status" value="1"/>
</dbReference>
<dbReference type="InterPro" id="IPR028096">
    <property type="entry name" value="EfeO_Cupredoxin"/>
</dbReference>
<dbReference type="InterPro" id="IPR008972">
    <property type="entry name" value="Cupredoxin"/>
</dbReference>
<dbReference type="SUPFAM" id="SSF49503">
    <property type="entry name" value="Cupredoxins"/>
    <property type="match status" value="1"/>
</dbReference>
<dbReference type="Proteomes" id="UP000019140">
    <property type="component" value="Unassembled WGS sequence"/>
</dbReference>
<comment type="caution">
    <text evidence="3">The sequence shown here is derived from an EMBL/GenBank/DDBJ whole genome shotgun (WGS) entry which is preliminary data.</text>
</comment>
<evidence type="ECO:0000256" key="1">
    <source>
        <dbReference type="SAM" id="Phobius"/>
    </source>
</evidence>
<keyword evidence="1" id="KW-1133">Transmembrane helix</keyword>
<dbReference type="HOGENOM" id="CLU_2080471_0_0_7"/>
<evidence type="ECO:0000259" key="2">
    <source>
        <dbReference type="Pfam" id="PF13473"/>
    </source>
</evidence>
<keyword evidence="4" id="KW-1185">Reference proteome</keyword>
<keyword evidence="1" id="KW-0812">Transmembrane</keyword>
<feature type="transmembrane region" description="Helical" evidence="1">
    <location>
        <begin position="7"/>
        <end position="27"/>
    </location>
</feature>
<keyword evidence="1" id="KW-0472">Membrane</keyword>
<sequence>MNGRRQVTCTLIGIIVFIVAIMVVTIGSTEAAGPKKFTLINVVFDGTKIWLPGSITVQQGDEVELTLINKLEVPHGFKIDVFGIESVIAAQSKSTVKFKAKTAGVHPYICHIHPPHIGGQIHVIAK</sequence>
<feature type="domain" description="EfeO-type cupredoxin-like" evidence="2">
    <location>
        <begin position="19"/>
        <end position="121"/>
    </location>
</feature>
<evidence type="ECO:0000313" key="3">
    <source>
        <dbReference type="EMBL" id="ETX03936.1"/>
    </source>
</evidence>
<evidence type="ECO:0000313" key="4">
    <source>
        <dbReference type="Proteomes" id="UP000019140"/>
    </source>
</evidence>
<reference evidence="3 4" key="1">
    <citation type="journal article" date="2014" name="Nature">
        <title>An environmental bacterial taxon with a large and distinct metabolic repertoire.</title>
        <authorList>
            <person name="Wilson M.C."/>
            <person name="Mori T."/>
            <person name="Ruckert C."/>
            <person name="Uria A.R."/>
            <person name="Helf M.J."/>
            <person name="Takada K."/>
            <person name="Gernert C."/>
            <person name="Steffens U.A."/>
            <person name="Heycke N."/>
            <person name="Schmitt S."/>
            <person name="Rinke C."/>
            <person name="Helfrich E.J."/>
            <person name="Brachmann A.O."/>
            <person name="Gurgui C."/>
            <person name="Wakimoto T."/>
            <person name="Kracht M."/>
            <person name="Crusemann M."/>
            <person name="Hentschel U."/>
            <person name="Abe I."/>
            <person name="Matsunaga S."/>
            <person name="Kalinowski J."/>
            <person name="Takeyama H."/>
            <person name="Piel J."/>
        </authorList>
    </citation>
    <scope>NUCLEOTIDE SEQUENCE [LARGE SCALE GENOMIC DNA]</scope>
    <source>
        <strain evidence="4">TSY2</strain>
    </source>
</reference>
<dbReference type="AlphaFoldDB" id="W4M1W2"/>
<protein>
    <recommendedName>
        <fullName evidence="2">EfeO-type cupredoxin-like domain-containing protein</fullName>
    </recommendedName>
</protein>
<gene>
    <name evidence="3" type="ORF">ETSY2_31670</name>
</gene>
<dbReference type="EMBL" id="AZHX01001346">
    <property type="protein sequence ID" value="ETX03936.1"/>
    <property type="molecule type" value="Genomic_DNA"/>
</dbReference>
<name>W4M1W2_9BACT</name>